<dbReference type="SUPFAM" id="SSF52096">
    <property type="entry name" value="ClpP/crotonase"/>
    <property type="match status" value="1"/>
</dbReference>
<dbReference type="PANTHER" id="PTHR43684:SF1">
    <property type="entry name" value="ENOYL-COA DELTA ISOMERASE 2"/>
    <property type="match status" value="1"/>
</dbReference>
<keyword evidence="3" id="KW-0413">Isomerase</keyword>
<dbReference type="Proteomes" id="UP001143981">
    <property type="component" value="Unassembled WGS sequence"/>
</dbReference>
<dbReference type="CDD" id="cd06558">
    <property type="entry name" value="crotonase-like"/>
    <property type="match status" value="1"/>
</dbReference>
<evidence type="ECO:0000256" key="3">
    <source>
        <dbReference type="ARBA" id="ARBA00023235"/>
    </source>
</evidence>
<dbReference type="EMBL" id="JANBOI010000086">
    <property type="protein sequence ID" value="KAJ1734237.1"/>
    <property type="molecule type" value="Genomic_DNA"/>
</dbReference>
<accession>A0A9W7YAG7</accession>
<dbReference type="AlphaFoldDB" id="A0A9W7YAG7"/>
<gene>
    <name evidence="4" type="ORF">LPJ61_001176</name>
</gene>
<dbReference type="PANTHER" id="PTHR43684">
    <property type="match status" value="1"/>
</dbReference>
<dbReference type="InterPro" id="IPR001753">
    <property type="entry name" value="Enoyl-CoA_hydra/iso"/>
</dbReference>
<dbReference type="Gene3D" id="3.90.226.10">
    <property type="entry name" value="2-enoyl-CoA Hydratase, Chain A, domain 1"/>
    <property type="match status" value="1"/>
</dbReference>
<keyword evidence="2" id="KW-0576">Peroxisome</keyword>
<name>A0A9W7YAG7_9FUNG</name>
<dbReference type="Pfam" id="PF00378">
    <property type="entry name" value="ECH_1"/>
    <property type="match status" value="1"/>
</dbReference>
<comment type="caution">
    <text evidence="4">The sequence shown here is derived from an EMBL/GenBank/DDBJ whole genome shotgun (WGS) entry which is preliminary data.</text>
</comment>
<dbReference type="InterPro" id="IPR014748">
    <property type="entry name" value="Enoyl-CoA_hydra_C"/>
</dbReference>
<evidence type="ECO:0000313" key="4">
    <source>
        <dbReference type="EMBL" id="KAJ1734237.1"/>
    </source>
</evidence>
<evidence type="ECO:0000313" key="5">
    <source>
        <dbReference type="Proteomes" id="UP001143981"/>
    </source>
</evidence>
<dbReference type="InterPro" id="IPR029045">
    <property type="entry name" value="ClpP/crotonase-like_dom_sf"/>
</dbReference>
<dbReference type="InterPro" id="IPR051053">
    <property type="entry name" value="ECH/Chromodomain_protein"/>
</dbReference>
<dbReference type="OrthoDB" id="448450at2759"/>
<sequence length="274" mass="29843">MSVELPALSELVLELHEPGVLVMAFNRPKEQNSLTKATYAEWRQVMQLVHASSAIRVLVITGNGRAFTAGHDLPSVNLPWSEALKEEFRQRIDVVRDLARLIITSPIPIVAAVNGPAVGFGCTILGLCDLVLASETAVFLTPFMELAFCAEGCSSVTFPRILGPTVANDMLLFGRRMGAAEMHQRGFVARVAKPDELMPLALKLSTKLAGQSQPAVAATRALIRTREWVDELVRANDAEMDELFQRMISVDARTAVARMVALLQARSGGAKPRI</sequence>
<proteinExistence type="predicted"/>
<organism evidence="4 5">
    <name type="scientific">Coemansia biformis</name>
    <dbReference type="NCBI Taxonomy" id="1286918"/>
    <lineage>
        <taxon>Eukaryota</taxon>
        <taxon>Fungi</taxon>
        <taxon>Fungi incertae sedis</taxon>
        <taxon>Zoopagomycota</taxon>
        <taxon>Kickxellomycotina</taxon>
        <taxon>Kickxellomycetes</taxon>
        <taxon>Kickxellales</taxon>
        <taxon>Kickxellaceae</taxon>
        <taxon>Coemansia</taxon>
    </lineage>
</organism>
<protein>
    <recommendedName>
        <fullName evidence="6">ClpP/crotonase</fullName>
    </recommendedName>
</protein>
<dbReference type="GO" id="GO:0004165">
    <property type="term" value="F:delta(3)-delta(2)-enoyl-CoA isomerase activity"/>
    <property type="evidence" value="ECO:0007669"/>
    <property type="project" value="UniProtKB-ARBA"/>
</dbReference>
<evidence type="ECO:0008006" key="6">
    <source>
        <dbReference type="Google" id="ProtNLM"/>
    </source>
</evidence>
<evidence type="ECO:0000256" key="1">
    <source>
        <dbReference type="ARBA" id="ARBA00004275"/>
    </source>
</evidence>
<dbReference type="Gene3D" id="1.10.12.10">
    <property type="entry name" value="Lyase 2-enoyl-coa Hydratase, Chain A, domain 2"/>
    <property type="match status" value="1"/>
</dbReference>
<dbReference type="GO" id="GO:0005777">
    <property type="term" value="C:peroxisome"/>
    <property type="evidence" value="ECO:0007669"/>
    <property type="project" value="UniProtKB-SubCell"/>
</dbReference>
<reference evidence="4" key="1">
    <citation type="submission" date="2022-07" db="EMBL/GenBank/DDBJ databases">
        <title>Phylogenomic reconstructions and comparative analyses of Kickxellomycotina fungi.</title>
        <authorList>
            <person name="Reynolds N.K."/>
            <person name="Stajich J.E."/>
            <person name="Barry K."/>
            <person name="Grigoriev I.V."/>
            <person name="Crous P."/>
            <person name="Smith M.E."/>
        </authorList>
    </citation>
    <scope>NUCLEOTIDE SEQUENCE</scope>
    <source>
        <strain evidence="4">BCRC 34381</strain>
    </source>
</reference>
<evidence type="ECO:0000256" key="2">
    <source>
        <dbReference type="ARBA" id="ARBA00023140"/>
    </source>
</evidence>
<keyword evidence="5" id="KW-1185">Reference proteome</keyword>
<comment type="subcellular location">
    <subcellularLocation>
        <location evidence="1">Peroxisome</location>
    </subcellularLocation>
</comment>